<reference evidence="4" key="1">
    <citation type="submission" date="2018-05" db="EMBL/GenBank/DDBJ databases">
        <authorList>
            <person name="Lanie J.A."/>
            <person name="Ng W.-L."/>
            <person name="Kazmierczak K.M."/>
            <person name="Andrzejewski T.M."/>
            <person name="Davidsen T.M."/>
            <person name="Wayne K.J."/>
            <person name="Tettelin H."/>
            <person name="Glass J.I."/>
            <person name="Rusch D."/>
            <person name="Podicherti R."/>
            <person name="Tsui H.-C.T."/>
            <person name="Winkler M.E."/>
        </authorList>
    </citation>
    <scope>NUCLEOTIDE SEQUENCE</scope>
</reference>
<gene>
    <name evidence="4" type="ORF">METZ01_LOCUS19248</name>
</gene>
<evidence type="ECO:0000259" key="3">
    <source>
        <dbReference type="SMART" id="SM00479"/>
    </source>
</evidence>
<dbReference type="SMART" id="SM00479">
    <property type="entry name" value="EXOIII"/>
    <property type="match status" value="1"/>
</dbReference>
<dbReference type="GO" id="GO:0003676">
    <property type="term" value="F:nucleic acid binding"/>
    <property type="evidence" value="ECO:0007669"/>
    <property type="project" value="InterPro"/>
</dbReference>
<protein>
    <recommendedName>
        <fullName evidence="3">Exonuclease domain-containing protein</fullName>
    </recommendedName>
</protein>
<dbReference type="InterPro" id="IPR012337">
    <property type="entry name" value="RNaseH-like_sf"/>
</dbReference>
<evidence type="ECO:0000313" key="4">
    <source>
        <dbReference type="EMBL" id="SUZ66394.1"/>
    </source>
</evidence>
<organism evidence="4">
    <name type="scientific">marine metagenome</name>
    <dbReference type="NCBI Taxonomy" id="408172"/>
    <lineage>
        <taxon>unclassified sequences</taxon>
        <taxon>metagenomes</taxon>
        <taxon>ecological metagenomes</taxon>
    </lineage>
</organism>
<keyword evidence="2" id="KW-0378">Hydrolase</keyword>
<evidence type="ECO:0000256" key="1">
    <source>
        <dbReference type="ARBA" id="ARBA00022694"/>
    </source>
</evidence>
<dbReference type="SUPFAM" id="SSF53098">
    <property type="entry name" value="Ribonuclease H-like"/>
    <property type="match status" value="1"/>
</dbReference>
<accession>A0A381PIE9</accession>
<dbReference type="GO" id="GO:0008033">
    <property type="term" value="P:tRNA processing"/>
    <property type="evidence" value="ECO:0007669"/>
    <property type="project" value="UniProtKB-KW"/>
</dbReference>
<dbReference type="GO" id="GO:0005829">
    <property type="term" value="C:cytosol"/>
    <property type="evidence" value="ECO:0007669"/>
    <property type="project" value="TreeGrafter"/>
</dbReference>
<name>A0A381PIE9_9ZZZZ</name>
<dbReference type="Pfam" id="PF00929">
    <property type="entry name" value="RNase_T"/>
    <property type="match status" value="1"/>
</dbReference>
<dbReference type="InterPro" id="IPR013520">
    <property type="entry name" value="Ribonucl_H"/>
</dbReference>
<dbReference type="InterPro" id="IPR036397">
    <property type="entry name" value="RNaseH_sf"/>
</dbReference>
<dbReference type="EMBL" id="UINC01000983">
    <property type="protein sequence ID" value="SUZ66394.1"/>
    <property type="molecule type" value="Genomic_DNA"/>
</dbReference>
<dbReference type="Gene3D" id="3.30.420.10">
    <property type="entry name" value="Ribonuclease H-like superfamily/Ribonuclease H"/>
    <property type="match status" value="1"/>
</dbReference>
<sequence length="199" mass="21934">MELNARFRGYLPVVIDVETGGFDRSRHALLQIAIVLLGWEDDRLYPANTHVWDLIPHADMDVEDASLLVTGIDLNDPDREAISEGEALQECFRVVRRAVRDAHCQRAIVTAHNGHFDHGFLTTGSERNNIKRNPFHPFSVIDTASLAAVAVGHTVLSEACARAGIDFDEDNAHSARYDAEITAALFCSIVNASGFELPI</sequence>
<dbReference type="PANTHER" id="PTHR30231:SF2">
    <property type="entry name" value="RIBONUCLEASE T"/>
    <property type="match status" value="1"/>
</dbReference>
<proteinExistence type="inferred from homology"/>
<dbReference type="GO" id="GO:0004540">
    <property type="term" value="F:RNA nuclease activity"/>
    <property type="evidence" value="ECO:0007669"/>
    <property type="project" value="InterPro"/>
</dbReference>
<dbReference type="GO" id="GO:0045004">
    <property type="term" value="P:DNA replication proofreading"/>
    <property type="evidence" value="ECO:0007669"/>
    <property type="project" value="TreeGrafter"/>
</dbReference>
<dbReference type="GO" id="GO:0008408">
    <property type="term" value="F:3'-5' exonuclease activity"/>
    <property type="evidence" value="ECO:0007669"/>
    <property type="project" value="TreeGrafter"/>
</dbReference>
<dbReference type="AlphaFoldDB" id="A0A381PIE9"/>
<evidence type="ECO:0000256" key="2">
    <source>
        <dbReference type="ARBA" id="ARBA00022801"/>
    </source>
</evidence>
<dbReference type="HAMAP" id="MF_00157">
    <property type="entry name" value="RNase_T"/>
    <property type="match status" value="1"/>
</dbReference>
<dbReference type="PANTHER" id="PTHR30231">
    <property type="entry name" value="DNA POLYMERASE III SUBUNIT EPSILON"/>
    <property type="match status" value="1"/>
</dbReference>
<feature type="domain" description="Exonuclease" evidence="3">
    <location>
        <begin position="11"/>
        <end position="195"/>
    </location>
</feature>
<keyword evidence="1" id="KW-0819">tRNA processing</keyword>
<dbReference type="InterPro" id="IPR005987">
    <property type="entry name" value="RNase_T"/>
</dbReference>